<keyword evidence="2" id="KW-0436">Ligase</keyword>
<dbReference type="Pfam" id="PF02785">
    <property type="entry name" value="Biotin_carb_C"/>
    <property type="match status" value="1"/>
</dbReference>
<organism evidence="11 12">
    <name type="scientific">Roseospirillum parvum</name>
    <dbReference type="NCBI Taxonomy" id="83401"/>
    <lineage>
        <taxon>Bacteria</taxon>
        <taxon>Pseudomonadati</taxon>
        <taxon>Pseudomonadota</taxon>
        <taxon>Alphaproteobacteria</taxon>
        <taxon>Rhodospirillales</taxon>
        <taxon>Rhodospirillaceae</taxon>
        <taxon>Roseospirillum</taxon>
    </lineage>
</organism>
<dbReference type="GO" id="GO:0046872">
    <property type="term" value="F:metal ion binding"/>
    <property type="evidence" value="ECO:0007669"/>
    <property type="project" value="InterPro"/>
</dbReference>
<dbReference type="PANTHER" id="PTHR18866:SF33">
    <property type="entry name" value="METHYLCROTONOYL-COA CARBOXYLASE SUBUNIT ALPHA, MITOCHONDRIAL-RELATED"/>
    <property type="match status" value="1"/>
</dbReference>
<sequence length="665" mass="70601">MFSKILIANRGEIACRIIATARRLGVATVAVHSEADRRARHVALADEAVLIGPAPAAESYLCADKVIAAAKRSGAEAIHPGYGFLSENAAFAEAIEAAGLVFIGPPAEAIRAMGSKATSKALMDQAGVPLVPGYHGADQDPVGLARAAQEIGFPVLVKASAGGGGKGMRVVHDPADLGAAIEGAGREAKAAFGDDRLLIEKYLGRPRHVEVQVFADAHGNAVHLFERDCSLQRRHQKVIEEAPAPDLPDEVRQRMGAAAVAAARAIGYRGAGTVEFLCQDGGFFFIEMNTRLQVEHPVTEMITGLDLVEWQLRVAAGEPLPLAQEAITATGHAFEARLYAEDPGRDFLPAAGWISHLAFPPADPHTRIDSGVVEGDRVSVHYDPMLAKLIVWDRDRASALRRLKSALAATRLAGLETNLAFLNAVAGHPAFARGGIDTGFLDRERETLIPESGPADDTTLALATLYLLKERAVLARTRAAASTDPTSPWHDSGGWRLNDDNHTDFVFTDAHGRHPVVAHDRPRGHELELPSGRVQASAELEPDGTLLAEIDGLRRTVTVLRDGAELLVINAGRQHRLGLFDPAKADDDETAGGRLAAPMPGKVVKVLVGAGTEVSAGTPLIVLEAMKMEHTLIAPADGVVAALHYAVGEQVDEGVDLLAFEARPE</sequence>
<dbReference type="Pfam" id="PF00364">
    <property type="entry name" value="Biotin_lipoyl"/>
    <property type="match status" value="1"/>
</dbReference>
<evidence type="ECO:0000259" key="8">
    <source>
        <dbReference type="PROSITE" id="PS50968"/>
    </source>
</evidence>
<evidence type="ECO:0000256" key="6">
    <source>
        <dbReference type="ARBA" id="ARBA00023267"/>
    </source>
</evidence>
<dbReference type="InterPro" id="IPR050856">
    <property type="entry name" value="Biotin_carboxylase_complex"/>
</dbReference>
<evidence type="ECO:0000256" key="3">
    <source>
        <dbReference type="ARBA" id="ARBA00022741"/>
    </source>
</evidence>
<dbReference type="InterPro" id="IPR000089">
    <property type="entry name" value="Biotin_lipoyl"/>
</dbReference>
<dbReference type="InterPro" id="IPR011761">
    <property type="entry name" value="ATP-grasp"/>
</dbReference>
<keyword evidence="3 7" id="KW-0547">Nucleotide-binding</keyword>
<dbReference type="PROSITE" id="PS50968">
    <property type="entry name" value="BIOTINYL_LIPOYL"/>
    <property type="match status" value="1"/>
</dbReference>
<evidence type="ECO:0000256" key="5">
    <source>
        <dbReference type="ARBA" id="ARBA00022946"/>
    </source>
</evidence>
<dbReference type="SUPFAM" id="SSF52440">
    <property type="entry name" value="PreATP-grasp domain"/>
    <property type="match status" value="1"/>
</dbReference>
<dbReference type="FunFam" id="3.30.470.20:FF:000028">
    <property type="entry name" value="Methylcrotonoyl-CoA carboxylase subunit alpha, mitochondrial"/>
    <property type="match status" value="1"/>
</dbReference>
<dbReference type="InterPro" id="IPR013815">
    <property type="entry name" value="ATP_grasp_subdomain_1"/>
</dbReference>
<dbReference type="STRING" id="83401.SAMN05421742_102234"/>
<dbReference type="InterPro" id="IPR016185">
    <property type="entry name" value="PreATP-grasp_dom_sf"/>
</dbReference>
<dbReference type="PROSITE" id="PS00867">
    <property type="entry name" value="CPSASE_2"/>
    <property type="match status" value="1"/>
</dbReference>
<name>A0A1G7WKA0_9PROT</name>
<dbReference type="SMART" id="SM01209">
    <property type="entry name" value="GARS_A"/>
    <property type="match status" value="1"/>
</dbReference>
<dbReference type="SUPFAM" id="SSF51230">
    <property type="entry name" value="Single hybrid motif"/>
    <property type="match status" value="1"/>
</dbReference>
<reference evidence="12" key="1">
    <citation type="submission" date="2016-10" db="EMBL/GenBank/DDBJ databases">
        <authorList>
            <person name="Varghese N."/>
            <person name="Submissions S."/>
        </authorList>
    </citation>
    <scope>NUCLEOTIDE SEQUENCE [LARGE SCALE GENOMIC DNA]</scope>
    <source>
        <strain evidence="12">930I</strain>
    </source>
</reference>
<evidence type="ECO:0000313" key="12">
    <source>
        <dbReference type="Proteomes" id="UP000217076"/>
    </source>
</evidence>
<dbReference type="CDD" id="cd06850">
    <property type="entry name" value="biotinyl_domain"/>
    <property type="match status" value="1"/>
</dbReference>
<proteinExistence type="predicted"/>
<dbReference type="OrthoDB" id="9763189at2"/>
<evidence type="ECO:0000313" key="11">
    <source>
        <dbReference type="EMBL" id="SDG72447.1"/>
    </source>
</evidence>
<dbReference type="FunFam" id="3.40.50.20:FF:000010">
    <property type="entry name" value="Propionyl-CoA carboxylase subunit alpha"/>
    <property type="match status" value="1"/>
</dbReference>
<evidence type="ECO:0000259" key="9">
    <source>
        <dbReference type="PROSITE" id="PS50975"/>
    </source>
</evidence>
<dbReference type="InterPro" id="IPR011053">
    <property type="entry name" value="Single_hybrid_motif"/>
</dbReference>
<evidence type="ECO:0000256" key="4">
    <source>
        <dbReference type="ARBA" id="ARBA00022840"/>
    </source>
</evidence>
<dbReference type="EMBL" id="FNCV01000002">
    <property type="protein sequence ID" value="SDG72447.1"/>
    <property type="molecule type" value="Genomic_DNA"/>
</dbReference>
<dbReference type="NCBIfam" id="NF006367">
    <property type="entry name" value="PRK08591.1"/>
    <property type="match status" value="1"/>
</dbReference>
<dbReference type="Gene3D" id="2.40.50.100">
    <property type="match status" value="1"/>
</dbReference>
<dbReference type="GO" id="GO:0016874">
    <property type="term" value="F:ligase activity"/>
    <property type="evidence" value="ECO:0007669"/>
    <property type="project" value="UniProtKB-KW"/>
</dbReference>
<dbReference type="PROSITE" id="PS50979">
    <property type="entry name" value="BC"/>
    <property type="match status" value="1"/>
</dbReference>
<keyword evidence="5" id="KW-0809">Transit peptide</keyword>
<dbReference type="InterPro" id="IPR048429">
    <property type="entry name" value="MCC_alpha_BT"/>
</dbReference>
<dbReference type="FunFam" id="3.30.1490.20:FF:000003">
    <property type="entry name" value="acetyl-CoA carboxylase isoform X1"/>
    <property type="match status" value="1"/>
</dbReference>
<dbReference type="InterPro" id="IPR011764">
    <property type="entry name" value="Biotin_carboxylation_dom"/>
</dbReference>
<dbReference type="FunFam" id="2.40.50.100:FF:000003">
    <property type="entry name" value="Acetyl-CoA carboxylase biotin carboxyl carrier protein"/>
    <property type="match status" value="1"/>
</dbReference>
<dbReference type="InterPro" id="IPR001882">
    <property type="entry name" value="Biotin_BS"/>
</dbReference>
<evidence type="ECO:0000256" key="2">
    <source>
        <dbReference type="ARBA" id="ARBA00022598"/>
    </source>
</evidence>
<keyword evidence="6" id="KW-0092">Biotin</keyword>
<dbReference type="SUPFAM" id="SSF51246">
    <property type="entry name" value="Rudiment single hybrid motif"/>
    <property type="match status" value="1"/>
</dbReference>
<evidence type="ECO:0000256" key="7">
    <source>
        <dbReference type="PROSITE-ProRule" id="PRU00409"/>
    </source>
</evidence>
<dbReference type="Gene3D" id="3.30.700.40">
    <property type="match status" value="1"/>
</dbReference>
<dbReference type="RefSeq" id="WP_092615900.1">
    <property type="nucleotide sequence ID" value="NZ_FNCV01000002.1"/>
</dbReference>
<evidence type="ECO:0000259" key="10">
    <source>
        <dbReference type="PROSITE" id="PS50979"/>
    </source>
</evidence>
<dbReference type="Gene3D" id="3.30.470.20">
    <property type="entry name" value="ATP-grasp fold, B domain"/>
    <property type="match status" value="2"/>
</dbReference>
<dbReference type="InterPro" id="IPR005482">
    <property type="entry name" value="Biotin_COase_C"/>
</dbReference>
<dbReference type="SMART" id="SM00878">
    <property type="entry name" value="Biotin_carb_C"/>
    <property type="match status" value="1"/>
</dbReference>
<dbReference type="InterPro" id="IPR005481">
    <property type="entry name" value="BC-like_N"/>
</dbReference>
<dbReference type="InterPro" id="IPR005479">
    <property type="entry name" value="CPAse_ATP-bd"/>
</dbReference>
<feature type="domain" description="Lipoyl-binding" evidence="8">
    <location>
        <begin position="584"/>
        <end position="662"/>
    </location>
</feature>
<evidence type="ECO:0000256" key="1">
    <source>
        <dbReference type="ARBA" id="ARBA00001953"/>
    </source>
</evidence>
<dbReference type="Pfam" id="PF00289">
    <property type="entry name" value="Biotin_carb_N"/>
    <property type="match status" value="1"/>
</dbReference>
<dbReference type="PANTHER" id="PTHR18866">
    <property type="entry name" value="CARBOXYLASE:PYRUVATE/ACETYL-COA/PROPIONYL-COA CARBOXYLASE"/>
    <property type="match status" value="1"/>
</dbReference>
<feature type="domain" description="Biotin carboxylation" evidence="10">
    <location>
        <begin position="1"/>
        <end position="446"/>
    </location>
</feature>
<comment type="cofactor">
    <cofactor evidence="1">
        <name>biotin</name>
        <dbReference type="ChEBI" id="CHEBI:57586"/>
    </cofactor>
</comment>
<dbReference type="GO" id="GO:0005524">
    <property type="term" value="F:ATP binding"/>
    <property type="evidence" value="ECO:0007669"/>
    <property type="project" value="UniProtKB-UniRule"/>
</dbReference>
<keyword evidence="12" id="KW-1185">Reference proteome</keyword>
<gene>
    <name evidence="11" type="ORF">SAMN05421742_102234</name>
</gene>
<dbReference type="Pfam" id="PF21139">
    <property type="entry name" value="BT_MCC_alpha"/>
    <property type="match status" value="1"/>
</dbReference>
<dbReference type="PROSITE" id="PS00188">
    <property type="entry name" value="BIOTIN"/>
    <property type="match status" value="1"/>
</dbReference>
<dbReference type="PROSITE" id="PS00866">
    <property type="entry name" value="CPSASE_1"/>
    <property type="match status" value="1"/>
</dbReference>
<feature type="domain" description="ATP-grasp" evidence="9">
    <location>
        <begin position="120"/>
        <end position="316"/>
    </location>
</feature>
<dbReference type="Pfam" id="PF02786">
    <property type="entry name" value="CPSase_L_D2"/>
    <property type="match status" value="1"/>
</dbReference>
<dbReference type="InterPro" id="IPR011054">
    <property type="entry name" value="Rudment_hybrid_motif"/>
</dbReference>
<accession>A0A1G7WKA0</accession>
<dbReference type="PROSITE" id="PS50975">
    <property type="entry name" value="ATP_GRASP"/>
    <property type="match status" value="1"/>
</dbReference>
<keyword evidence="4 7" id="KW-0067">ATP-binding</keyword>
<dbReference type="Proteomes" id="UP000217076">
    <property type="component" value="Unassembled WGS sequence"/>
</dbReference>
<dbReference type="Gene3D" id="3.30.1490.20">
    <property type="entry name" value="ATP-grasp fold, A domain"/>
    <property type="match status" value="1"/>
</dbReference>
<dbReference type="SUPFAM" id="SSF56059">
    <property type="entry name" value="Glutathione synthetase ATP-binding domain-like"/>
    <property type="match status" value="1"/>
</dbReference>
<protein>
    <submittedName>
        <fullName evidence="11">3-methylcrotonyl-CoA carboxylase alpha subunit</fullName>
    </submittedName>
</protein>
<dbReference type="AlphaFoldDB" id="A0A1G7WKA0"/>